<dbReference type="EMBL" id="MJBS01000005">
    <property type="protein sequence ID" value="OHF03705.1"/>
    <property type="molecule type" value="Genomic_DNA"/>
</dbReference>
<accession>A0A1G4BQU4</accession>
<feature type="non-terminal residue" evidence="1">
    <location>
        <position position="1"/>
    </location>
</feature>
<dbReference type="GeneID" id="34554190"/>
<proteinExistence type="predicted"/>
<organism evidence="1 2">
    <name type="scientific">Colletotrichum orchidophilum</name>
    <dbReference type="NCBI Taxonomy" id="1209926"/>
    <lineage>
        <taxon>Eukaryota</taxon>
        <taxon>Fungi</taxon>
        <taxon>Dikarya</taxon>
        <taxon>Ascomycota</taxon>
        <taxon>Pezizomycotina</taxon>
        <taxon>Sordariomycetes</taxon>
        <taxon>Hypocreomycetidae</taxon>
        <taxon>Glomerellales</taxon>
        <taxon>Glomerellaceae</taxon>
        <taxon>Colletotrichum</taxon>
    </lineage>
</organism>
<evidence type="ECO:0000313" key="1">
    <source>
        <dbReference type="EMBL" id="OHF03705.1"/>
    </source>
</evidence>
<dbReference type="Proteomes" id="UP000176998">
    <property type="component" value="Unassembled WGS sequence"/>
</dbReference>
<comment type="caution">
    <text evidence="1">The sequence shown here is derived from an EMBL/GenBank/DDBJ whole genome shotgun (WGS) entry which is preliminary data.</text>
</comment>
<protein>
    <submittedName>
        <fullName evidence="1">Uncharacterized protein</fullName>
    </submittedName>
</protein>
<evidence type="ECO:0000313" key="2">
    <source>
        <dbReference type="Proteomes" id="UP000176998"/>
    </source>
</evidence>
<dbReference type="RefSeq" id="XP_022480841.1">
    <property type="nucleotide sequence ID" value="XM_022612680.1"/>
</dbReference>
<sequence>TIPSPSRPTISPVCRRDVGTEALPELDYRPRRAPLSVPVSQYEHHRCGILLSWGESIVLVPLISCFSVSAFVERDCFTLSANAVSPTTSSQRSAKLPHRSMSIAFRRVCSTSAKQPVSIRVSANQFCADNVATFPRQSALGMLLVELPIRFHCLNKSGGEAGRSLQAYRGKDGRQR</sequence>
<name>A0A1G4BQU4_9PEZI</name>
<reference evidence="1 2" key="1">
    <citation type="submission" date="2016-09" db="EMBL/GenBank/DDBJ databases">
        <authorList>
            <person name="Capua I."/>
            <person name="De Benedictis P."/>
            <person name="Joannis T."/>
            <person name="Lombin L.H."/>
            <person name="Cattoli G."/>
        </authorList>
    </citation>
    <scope>NUCLEOTIDE SEQUENCE [LARGE SCALE GENOMIC DNA]</scope>
    <source>
        <strain evidence="1 2">IMI 309357</strain>
    </source>
</reference>
<dbReference type="AlphaFoldDB" id="A0A1G4BQU4"/>
<keyword evidence="2" id="KW-1185">Reference proteome</keyword>
<gene>
    <name evidence="1" type="ORF">CORC01_01024</name>
</gene>